<dbReference type="AlphaFoldDB" id="A0A558R2T0"/>
<evidence type="ECO:0000313" key="3">
    <source>
        <dbReference type="EMBL" id="TVV73694.1"/>
    </source>
</evidence>
<sequence length="285" mass="30021">MPPRLPRCPRWTRPGGPPPPPVARPERNAPPARPLRPQPVHRGLSGAGEGCGMNSMIDRRRLLGWAALMPVAGLAACVGGPTGYSVEEGVRRLLTLSTRRAFARLLQPNGFYDEQLARIAPPQGAGNGIAGGRMSRLIDTFMRSDAVRRRVALALNAAAGEAAERAAPIVLDGVRSLSPADAVRVLRGGPEAATGLLRERVGGQVVETMVPELSGLLRNDLVGAMSAAVAEETGIDYLELGRTVANQAADGIFRVIGREEAAIRADPAATRDPVLIALLGPGRSR</sequence>
<evidence type="ECO:0000256" key="2">
    <source>
        <dbReference type="SAM" id="Phobius"/>
    </source>
</evidence>
<dbReference type="Proteomes" id="UP000318681">
    <property type="component" value="Unassembled WGS sequence"/>
</dbReference>
<organism evidence="3 4">
    <name type="scientific">Alterirhizorhabdus solaris</name>
    <dbReference type="NCBI Taxonomy" id="2529389"/>
    <lineage>
        <taxon>Bacteria</taxon>
        <taxon>Pseudomonadati</taxon>
        <taxon>Pseudomonadota</taxon>
        <taxon>Alphaproteobacteria</taxon>
        <taxon>Sphingomonadales</taxon>
        <taxon>Rhizorhabdaceae</taxon>
        <taxon>Alterirhizorhabdus</taxon>
    </lineage>
</organism>
<dbReference type="OrthoDB" id="9789685at2"/>
<evidence type="ECO:0000256" key="1">
    <source>
        <dbReference type="SAM" id="MobiDB-lite"/>
    </source>
</evidence>
<comment type="caution">
    <text evidence="3">The sequence shown here is derived from an EMBL/GenBank/DDBJ whole genome shotgun (WGS) entry which is preliminary data.</text>
</comment>
<gene>
    <name evidence="3" type="ORF">FOY91_11610</name>
</gene>
<feature type="transmembrane region" description="Helical" evidence="2">
    <location>
        <begin position="62"/>
        <end position="84"/>
    </location>
</feature>
<keyword evidence="2" id="KW-0472">Membrane</keyword>
<reference evidence="3 4" key="1">
    <citation type="submission" date="2019-07" db="EMBL/GenBank/DDBJ databases">
        <title>Sphingomonas solaris sp. nov., isolated from a solar panel from Boston, Massachusetts.</title>
        <authorList>
            <person name="Tanner K."/>
            <person name="Pascual J."/>
            <person name="Mancuso C."/>
            <person name="Pereto J."/>
            <person name="Khalil A."/>
            <person name="Vilanova C."/>
        </authorList>
    </citation>
    <scope>NUCLEOTIDE SEQUENCE [LARGE SCALE GENOMIC DNA]</scope>
    <source>
        <strain evidence="3 4">R4DWN</strain>
    </source>
</reference>
<keyword evidence="4" id="KW-1185">Reference proteome</keyword>
<protein>
    <submittedName>
        <fullName evidence="3">DUF4197 domain-containing protein</fullName>
    </submittedName>
</protein>
<feature type="region of interest" description="Disordered" evidence="1">
    <location>
        <begin position="1"/>
        <end position="51"/>
    </location>
</feature>
<dbReference type="InterPro" id="IPR025245">
    <property type="entry name" value="DUF4197"/>
</dbReference>
<keyword evidence="2" id="KW-1133">Transmembrane helix</keyword>
<evidence type="ECO:0000313" key="4">
    <source>
        <dbReference type="Proteomes" id="UP000318681"/>
    </source>
</evidence>
<dbReference type="Pfam" id="PF13852">
    <property type="entry name" value="DUF4197"/>
    <property type="match status" value="1"/>
</dbReference>
<dbReference type="EMBL" id="VNIM01000043">
    <property type="protein sequence ID" value="TVV73694.1"/>
    <property type="molecule type" value="Genomic_DNA"/>
</dbReference>
<keyword evidence="2" id="KW-0812">Transmembrane</keyword>
<accession>A0A558R2T0</accession>
<name>A0A558R2T0_9SPHN</name>
<proteinExistence type="predicted"/>